<dbReference type="PROSITE" id="PS51687">
    <property type="entry name" value="SAM_MT_RNA_M5U"/>
    <property type="match status" value="1"/>
</dbReference>
<dbReference type="GO" id="GO:0006396">
    <property type="term" value="P:RNA processing"/>
    <property type="evidence" value="ECO:0007669"/>
    <property type="project" value="InterPro"/>
</dbReference>
<dbReference type="SUPFAM" id="SSF53335">
    <property type="entry name" value="S-adenosyl-L-methionine-dependent methyltransferases"/>
    <property type="match status" value="1"/>
</dbReference>
<dbReference type="GO" id="GO:0008173">
    <property type="term" value="F:RNA methyltransferase activity"/>
    <property type="evidence" value="ECO:0007669"/>
    <property type="project" value="InterPro"/>
</dbReference>
<dbReference type="GO" id="GO:0032259">
    <property type="term" value="P:methylation"/>
    <property type="evidence" value="ECO:0007669"/>
    <property type="project" value="UniProtKB-KW"/>
</dbReference>
<dbReference type="SUPFAM" id="SSF50249">
    <property type="entry name" value="Nucleic acid-binding proteins"/>
    <property type="match status" value="1"/>
</dbReference>
<gene>
    <name evidence="6" type="primary">rlmCD_2</name>
    <name evidence="6" type="ORF">RTLFYP15_02091</name>
</gene>
<organism evidence="6">
    <name type="scientific">[Ruminococcus] torques</name>
    <dbReference type="NCBI Taxonomy" id="33039"/>
    <lineage>
        <taxon>Bacteria</taxon>
        <taxon>Bacillati</taxon>
        <taxon>Bacillota</taxon>
        <taxon>Clostridia</taxon>
        <taxon>Lachnospirales</taxon>
        <taxon>Lachnospiraceae</taxon>
        <taxon>Mediterraneibacter</taxon>
    </lineage>
</organism>
<dbReference type="InterPro" id="IPR012340">
    <property type="entry name" value="NA-bd_OB-fold"/>
</dbReference>
<dbReference type="RefSeq" id="WP_423248768.1">
    <property type="nucleotide sequence ID" value="NZ_CACRUQ010000018.1"/>
</dbReference>
<dbReference type="InterPro" id="IPR030390">
    <property type="entry name" value="MeTrfase_TrmA_AS"/>
</dbReference>
<dbReference type="EMBL" id="CACRUQ010000018">
    <property type="protein sequence ID" value="VYU32787.1"/>
    <property type="molecule type" value="Genomic_DNA"/>
</dbReference>
<feature type="binding site" evidence="4">
    <location>
        <position position="289"/>
    </location>
    <ligand>
        <name>S-adenosyl-L-methionine</name>
        <dbReference type="ChEBI" id="CHEBI:59789"/>
    </ligand>
</feature>
<dbReference type="InterPro" id="IPR029063">
    <property type="entry name" value="SAM-dependent_MTases_sf"/>
</dbReference>
<dbReference type="PANTHER" id="PTHR11061">
    <property type="entry name" value="RNA M5U METHYLTRANSFERASE"/>
    <property type="match status" value="1"/>
</dbReference>
<accession>A0A6N3E4X8</accession>
<evidence type="ECO:0000256" key="5">
    <source>
        <dbReference type="PROSITE-ProRule" id="PRU10015"/>
    </source>
</evidence>
<dbReference type="Pfam" id="PF05958">
    <property type="entry name" value="tRNA_U5-meth_tr"/>
    <property type="match status" value="1"/>
</dbReference>
<evidence type="ECO:0000256" key="3">
    <source>
        <dbReference type="ARBA" id="ARBA00022691"/>
    </source>
</evidence>
<keyword evidence="1 4" id="KW-0489">Methyltransferase</keyword>
<dbReference type="PROSITE" id="PS01230">
    <property type="entry name" value="TRMA_1"/>
    <property type="match status" value="1"/>
</dbReference>
<protein>
    <submittedName>
        <fullName evidence="6">23S rRNA (Uracil-C(5))-methyltransferase RlmCD</fullName>
        <ecNumber evidence="6">2.1.1.189</ecNumber>
    </submittedName>
</protein>
<dbReference type="AlphaFoldDB" id="A0A6N3E4X8"/>
<name>A0A6N3E4X8_9FIRM</name>
<dbReference type="EC" id="2.1.1.189" evidence="6"/>
<proteinExistence type="inferred from homology"/>
<evidence type="ECO:0000256" key="2">
    <source>
        <dbReference type="ARBA" id="ARBA00022679"/>
    </source>
</evidence>
<dbReference type="InterPro" id="IPR010280">
    <property type="entry name" value="U5_MeTrfase_fam"/>
</dbReference>
<dbReference type="Gene3D" id="3.40.50.150">
    <property type="entry name" value="Vaccinia Virus protein VP39"/>
    <property type="match status" value="1"/>
</dbReference>
<keyword evidence="2 4" id="KW-0808">Transferase</keyword>
<evidence type="ECO:0000256" key="4">
    <source>
        <dbReference type="PROSITE-ProRule" id="PRU01024"/>
    </source>
</evidence>
<feature type="active site" description="Nucleophile" evidence="4">
    <location>
        <position position="411"/>
    </location>
</feature>
<feature type="binding site" evidence="4">
    <location>
        <position position="339"/>
    </location>
    <ligand>
        <name>S-adenosyl-L-methionine</name>
        <dbReference type="ChEBI" id="CHEBI:59789"/>
    </ligand>
</feature>
<dbReference type="Gene3D" id="2.40.50.1070">
    <property type="match status" value="1"/>
</dbReference>
<dbReference type="PANTHER" id="PTHR11061:SF30">
    <property type="entry name" value="TRNA (URACIL(54)-C(5))-METHYLTRANSFERASE"/>
    <property type="match status" value="1"/>
</dbReference>
<dbReference type="NCBIfam" id="TIGR00479">
    <property type="entry name" value="rumA"/>
    <property type="match status" value="1"/>
</dbReference>
<dbReference type="CDD" id="cd02440">
    <property type="entry name" value="AdoMet_MTases"/>
    <property type="match status" value="1"/>
</dbReference>
<feature type="active site" evidence="5">
    <location>
        <position position="411"/>
    </location>
</feature>
<sequence>MKKGQIYEGIIERVDFPNKGIVFVPEEEQYVTVKNGIPGQKIRFMINKFKRGNAEGRLLEVLEKSPLETREPVCSIFPACGGCMYQTMPYEEQVKMKEGQIRRIMDPVVKGEYLFEGVKHSPKEFHYRNKMEFSFGDEFKDGPLSLGLHKKGSTYDVLTAGDCQLVHEDMDKILLCMLNYFKERNVSYYKKMQHVGYLRHLLLRRGDTTGEILVNLVTTTQEEYDLTPLVEELLALELEGKIVGILHILNDSLSDVVKSDETRILYGQDFFYEKLLGLEFKITPFSFFQPNSKGAEVLYETVREYIGDIDNQVVFDLFSGTGTIGQVLAPVAKKVIGVEIIEEAVEAAKENAVRNGLSNCRFIAGDVFKVLDEIEEKPDVIVLDPPRDGIHPKALPKILNYGVDKIVYISCKMTSLARDLEMMQLAGYRVEKMTAVDQFCETVHVETVVLLSHKKPDGHINVKVEFGKGEGKVPLDNIAKRAEGYKPKERVTYKMIKEYIETKYGFKVHTAYIAEVKRDLGLPMYDAPNAVEELKQPRKHPTAEKVEAIKDALKYFGVCS</sequence>
<feature type="binding site" evidence="4">
    <location>
        <position position="384"/>
    </location>
    <ligand>
        <name>S-adenosyl-L-methionine</name>
        <dbReference type="ChEBI" id="CHEBI:59789"/>
    </ligand>
</feature>
<reference evidence="6" key="1">
    <citation type="submission" date="2019-11" db="EMBL/GenBank/DDBJ databases">
        <authorList>
            <person name="Feng L."/>
        </authorList>
    </citation>
    <scope>NUCLEOTIDE SEQUENCE</scope>
    <source>
        <strain evidence="6">RtorquesLFYP15</strain>
    </source>
</reference>
<keyword evidence="3 4" id="KW-0949">S-adenosyl-L-methionine</keyword>
<comment type="similarity">
    <text evidence="4">Belongs to the class I-like SAM-binding methyltransferase superfamily. RNA M5U methyltransferase family.</text>
</comment>
<evidence type="ECO:0000256" key="1">
    <source>
        <dbReference type="ARBA" id="ARBA00022603"/>
    </source>
</evidence>
<evidence type="ECO:0000313" key="6">
    <source>
        <dbReference type="EMBL" id="VYU32787.1"/>
    </source>
</evidence>
<feature type="binding site" evidence="4">
    <location>
        <position position="318"/>
    </location>
    <ligand>
        <name>S-adenosyl-L-methionine</name>
        <dbReference type="ChEBI" id="CHEBI:59789"/>
    </ligand>
</feature>
<dbReference type="Gene3D" id="2.40.50.140">
    <property type="entry name" value="Nucleic acid-binding proteins"/>
    <property type="match status" value="1"/>
</dbReference>